<dbReference type="CDD" id="cd00555">
    <property type="entry name" value="Maf"/>
    <property type="match status" value="1"/>
</dbReference>
<feature type="site" description="Important for substrate specificity" evidence="4">
    <location>
        <position position="164"/>
    </location>
</feature>
<keyword evidence="6" id="KW-1185">Reference proteome</keyword>
<dbReference type="InterPro" id="IPR029001">
    <property type="entry name" value="ITPase-like_fam"/>
</dbReference>
<keyword evidence="4" id="KW-0963">Cytoplasm</keyword>
<dbReference type="NCBIfam" id="TIGR00172">
    <property type="entry name" value="maf"/>
    <property type="match status" value="1"/>
</dbReference>
<dbReference type="GO" id="GO:0036218">
    <property type="term" value="F:dTTP diphosphatase activity"/>
    <property type="evidence" value="ECO:0007669"/>
    <property type="project" value="RHEA"/>
</dbReference>
<dbReference type="OrthoDB" id="5292690at2"/>
<comment type="catalytic activity">
    <reaction evidence="4">
        <text>dTTP + H2O = dTMP + diphosphate + H(+)</text>
        <dbReference type="Rhea" id="RHEA:28534"/>
        <dbReference type="ChEBI" id="CHEBI:15377"/>
        <dbReference type="ChEBI" id="CHEBI:15378"/>
        <dbReference type="ChEBI" id="CHEBI:33019"/>
        <dbReference type="ChEBI" id="CHEBI:37568"/>
        <dbReference type="ChEBI" id="CHEBI:63528"/>
        <dbReference type="EC" id="3.6.1.9"/>
    </reaction>
</comment>
<comment type="subcellular location">
    <subcellularLocation>
        <location evidence="4">Cytoplasm</location>
    </subcellularLocation>
</comment>
<dbReference type="GO" id="GO:0036221">
    <property type="term" value="F:UTP diphosphatase activity"/>
    <property type="evidence" value="ECO:0007669"/>
    <property type="project" value="RHEA"/>
</dbReference>
<gene>
    <name evidence="5" type="primary">maf</name>
    <name evidence="5" type="ORF">C0V70_03840</name>
</gene>
<dbReference type="GO" id="GO:0005737">
    <property type="term" value="C:cytoplasm"/>
    <property type="evidence" value="ECO:0007669"/>
    <property type="project" value="UniProtKB-SubCell"/>
</dbReference>
<dbReference type="RefSeq" id="WP_102242549.1">
    <property type="nucleotide sequence ID" value="NZ_CP025704.1"/>
</dbReference>
<evidence type="ECO:0000256" key="3">
    <source>
        <dbReference type="ARBA" id="ARBA00023080"/>
    </source>
</evidence>
<evidence type="ECO:0000256" key="4">
    <source>
        <dbReference type="HAMAP-Rule" id="MF_00528"/>
    </source>
</evidence>
<comment type="cofactor">
    <cofactor evidence="1 4">
        <name>a divalent metal cation</name>
        <dbReference type="ChEBI" id="CHEBI:60240"/>
    </cofactor>
</comment>
<comment type="similarity">
    <text evidence="4">Belongs to the Maf family. YhdE subfamily.</text>
</comment>
<dbReference type="EMBL" id="CP025704">
    <property type="protein sequence ID" value="AUN97254.1"/>
    <property type="molecule type" value="Genomic_DNA"/>
</dbReference>
<comment type="caution">
    <text evidence="4">Lacks conserved residue(s) required for the propagation of feature annotation.</text>
</comment>
<evidence type="ECO:0000256" key="1">
    <source>
        <dbReference type="ARBA" id="ARBA00001968"/>
    </source>
</evidence>
<dbReference type="HAMAP" id="MF_00528">
    <property type="entry name" value="Maf"/>
    <property type="match status" value="1"/>
</dbReference>
<name>A0A2K9NR81_BACTC</name>
<evidence type="ECO:0000256" key="2">
    <source>
        <dbReference type="ARBA" id="ARBA00022801"/>
    </source>
</evidence>
<accession>A0A2K9NR81</accession>
<dbReference type="SUPFAM" id="SSF52972">
    <property type="entry name" value="ITPase-like"/>
    <property type="match status" value="1"/>
</dbReference>
<comment type="function">
    <text evidence="4">Nucleoside triphosphate pyrophosphatase that hydrolyzes dTTP and UTP. May have a dual role in cell division arrest and in preventing the incorporation of modified nucleotides into cellular nucleic acids.</text>
</comment>
<evidence type="ECO:0000313" key="6">
    <source>
        <dbReference type="Proteomes" id="UP000235584"/>
    </source>
</evidence>
<dbReference type="Pfam" id="PF02545">
    <property type="entry name" value="Maf"/>
    <property type="match status" value="1"/>
</dbReference>
<proteinExistence type="inferred from homology"/>
<evidence type="ECO:0000313" key="5">
    <source>
        <dbReference type="EMBL" id="AUN97254.1"/>
    </source>
</evidence>
<dbReference type="PANTHER" id="PTHR43213">
    <property type="entry name" value="BIFUNCTIONAL DTTP/UTP PYROPHOSPHATASE/METHYLTRANSFERASE PROTEIN-RELATED"/>
    <property type="match status" value="1"/>
</dbReference>
<organism evidence="5 6">
    <name type="scientific">Bacteriovorax stolpii</name>
    <name type="common">Bdellovibrio stolpii</name>
    <dbReference type="NCBI Taxonomy" id="960"/>
    <lineage>
        <taxon>Bacteria</taxon>
        <taxon>Pseudomonadati</taxon>
        <taxon>Bdellovibrionota</taxon>
        <taxon>Bacteriovoracia</taxon>
        <taxon>Bacteriovoracales</taxon>
        <taxon>Bacteriovoracaceae</taxon>
        <taxon>Bacteriovorax</taxon>
    </lineage>
</organism>
<dbReference type="PANTHER" id="PTHR43213:SF5">
    <property type="entry name" value="BIFUNCTIONAL DTTP_UTP PYROPHOSPHATASE_METHYLTRANSFERASE PROTEIN-RELATED"/>
    <property type="match status" value="1"/>
</dbReference>
<feature type="active site" description="Proton acceptor" evidence="4">
    <location>
        <position position="75"/>
    </location>
</feature>
<dbReference type="GO" id="GO:0009117">
    <property type="term" value="P:nucleotide metabolic process"/>
    <property type="evidence" value="ECO:0007669"/>
    <property type="project" value="UniProtKB-KW"/>
</dbReference>
<comment type="catalytic activity">
    <reaction evidence="4">
        <text>UTP + H2O = UMP + diphosphate + H(+)</text>
        <dbReference type="Rhea" id="RHEA:29395"/>
        <dbReference type="ChEBI" id="CHEBI:15377"/>
        <dbReference type="ChEBI" id="CHEBI:15378"/>
        <dbReference type="ChEBI" id="CHEBI:33019"/>
        <dbReference type="ChEBI" id="CHEBI:46398"/>
        <dbReference type="ChEBI" id="CHEBI:57865"/>
        <dbReference type="EC" id="3.6.1.9"/>
    </reaction>
</comment>
<dbReference type="AlphaFoldDB" id="A0A2K9NR81"/>
<feature type="site" description="Important for substrate specificity" evidence="4">
    <location>
        <position position="76"/>
    </location>
</feature>
<dbReference type="Gene3D" id="3.90.950.10">
    <property type="match status" value="1"/>
</dbReference>
<keyword evidence="2 4" id="KW-0378">Hydrolase</keyword>
<reference evidence="5 6" key="1">
    <citation type="submission" date="2018-01" db="EMBL/GenBank/DDBJ databases">
        <title>Complete genome sequence of Bacteriovorax stolpii DSM12778.</title>
        <authorList>
            <person name="Tang B."/>
            <person name="Chang J."/>
        </authorList>
    </citation>
    <scope>NUCLEOTIDE SEQUENCE [LARGE SCALE GENOMIC DNA]</scope>
    <source>
        <strain evidence="5 6">DSM 12778</strain>
    </source>
</reference>
<dbReference type="EC" id="3.6.1.9" evidence="4"/>
<dbReference type="PIRSF" id="PIRSF006305">
    <property type="entry name" value="Maf"/>
    <property type="match status" value="1"/>
</dbReference>
<feature type="site" description="Important for substrate specificity" evidence="4">
    <location>
        <position position="16"/>
    </location>
</feature>
<dbReference type="InterPro" id="IPR003697">
    <property type="entry name" value="Maf-like"/>
</dbReference>
<keyword evidence="3 4" id="KW-0546">Nucleotide metabolism</keyword>
<dbReference type="KEGG" id="bsto:C0V70_03840"/>
<sequence length="206" mass="22705">MGSDKYHLVLGSQSPRRKQLLSYINIPFQILTADLDEVSDETAPDRIAMDLASQKARAVMEKVSGIENPFIISSDTIVVLDGKLYGKPKDKDDARAILNELSDKTHQVITGVSFLFVEQATKKLREHLFFDSTEVTFTEISKELMDDYIATGESLDKAGAYGIQGASLTFISNLSGSYSNVVGFPLDKVVGELAIVLGENYRSQFL</sequence>
<dbReference type="Proteomes" id="UP000235584">
    <property type="component" value="Chromosome"/>
</dbReference>
<protein>
    <recommendedName>
        <fullName evidence="4">dTTP/UTP pyrophosphatase</fullName>
        <shortName evidence="4">dTTPase/UTPase</shortName>
        <ecNumber evidence="4">3.6.1.9</ecNumber>
    </recommendedName>
    <alternativeName>
        <fullName evidence="4">Nucleoside triphosphate pyrophosphatase</fullName>
    </alternativeName>
    <alternativeName>
        <fullName evidence="4">Nucleotide pyrophosphatase</fullName>
        <shortName evidence="4">Nucleotide PPase</shortName>
    </alternativeName>
</protein>